<dbReference type="Proteomes" id="UP000263595">
    <property type="component" value="Unassembled WGS sequence"/>
</dbReference>
<evidence type="ECO:0000313" key="5">
    <source>
        <dbReference type="EMBL" id="SYX90819.1"/>
    </source>
</evidence>
<evidence type="ECO:0000256" key="1">
    <source>
        <dbReference type="ARBA" id="ARBA00010333"/>
    </source>
</evidence>
<evidence type="ECO:0000259" key="4">
    <source>
        <dbReference type="SMART" id="SM00062"/>
    </source>
</evidence>
<evidence type="ECO:0000313" key="6">
    <source>
        <dbReference type="Proteomes" id="UP000263595"/>
    </source>
</evidence>
<dbReference type="OrthoDB" id="9768183at2"/>
<dbReference type="InterPro" id="IPR001638">
    <property type="entry name" value="Solute-binding_3/MltF_N"/>
</dbReference>
<name>A0A383RUU4_9PSED</name>
<reference evidence="6" key="1">
    <citation type="submission" date="2018-08" db="EMBL/GenBank/DDBJ databases">
        <authorList>
            <person name="Blom J."/>
        </authorList>
    </citation>
    <scope>NUCLEOTIDE SEQUENCE [LARGE SCALE GENOMIC DNA]</scope>
    <source>
        <strain evidence="6">CCOS 865</strain>
    </source>
</reference>
<sequence>MRSLTLALSIFALVGGLNSAYADETVKPDFIADGEFKVCSDPSFPPLEFFEKAGDKEPVGFDADMVRALAKHWEVRPGFFVTEFTGLLPGLEANRCDAVISGTLITPERTQKLQAVGYLATSNVVIGSSKSTFKMTHLDDLSGQVVAIQSGTNNVKIMNELNAHLAAAGKPQATVQTYPKQSDAIQQLLLGRAVASISQATEYAYRDLLNPGQLQTLYTFPEKQIFGVYIRPIEGNRKALEQALAALRSQGEMKVIAEKWKLPSVSVEQLNP</sequence>
<dbReference type="PANTHER" id="PTHR35936">
    <property type="entry name" value="MEMBRANE-BOUND LYTIC MUREIN TRANSGLYCOSYLASE F"/>
    <property type="match status" value="1"/>
</dbReference>
<dbReference type="Gene3D" id="3.40.190.10">
    <property type="entry name" value="Periplasmic binding protein-like II"/>
    <property type="match status" value="2"/>
</dbReference>
<dbReference type="SUPFAM" id="SSF53850">
    <property type="entry name" value="Periplasmic binding protein-like II"/>
    <property type="match status" value="1"/>
</dbReference>
<dbReference type="Pfam" id="PF00497">
    <property type="entry name" value="SBP_bac_3"/>
    <property type="match status" value="1"/>
</dbReference>
<comment type="similarity">
    <text evidence="1">Belongs to the bacterial solute-binding protein 3 family.</text>
</comment>
<feature type="domain" description="Solute-binding protein family 3/N-terminal" evidence="4">
    <location>
        <begin position="35"/>
        <end position="264"/>
    </location>
</feature>
<keyword evidence="2 3" id="KW-0732">Signal</keyword>
<proteinExistence type="inferred from homology"/>
<keyword evidence="6" id="KW-1185">Reference proteome</keyword>
<feature type="signal peptide" evidence="3">
    <location>
        <begin position="1"/>
        <end position="22"/>
    </location>
</feature>
<gene>
    <name evidence="5" type="primary">fliY</name>
    <name evidence="5" type="ORF">CCOS865_03086</name>
</gene>
<dbReference type="AlphaFoldDB" id="A0A383RUU4"/>
<evidence type="ECO:0000256" key="3">
    <source>
        <dbReference type="SAM" id="SignalP"/>
    </source>
</evidence>
<feature type="chain" id="PRO_5016755991" evidence="3">
    <location>
        <begin position="23"/>
        <end position="272"/>
    </location>
</feature>
<dbReference type="EMBL" id="UNOZ01000022">
    <property type="protein sequence ID" value="SYX90819.1"/>
    <property type="molecule type" value="Genomic_DNA"/>
</dbReference>
<dbReference type="SMART" id="SM00062">
    <property type="entry name" value="PBPb"/>
    <property type="match status" value="1"/>
</dbReference>
<accession>A0A383RUU4</accession>
<organism evidence="5 6">
    <name type="scientific">Pseudomonas reidholzensis</name>
    <dbReference type="NCBI Taxonomy" id="1785162"/>
    <lineage>
        <taxon>Bacteria</taxon>
        <taxon>Pseudomonadati</taxon>
        <taxon>Pseudomonadota</taxon>
        <taxon>Gammaproteobacteria</taxon>
        <taxon>Pseudomonadales</taxon>
        <taxon>Pseudomonadaceae</taxon>
        <taxon>Pseudomonas</taxon>
    </lineage>
</organism>
<evidence type="ECO:0000256" key="2">
    <source>
        <dbReference type="ARBA" id="ARBA00022729"/>
    </source>
</evidence>
<dbReference type="RefSeq" id="WP_119142405.1">
    <property type="nucleotide sequence ID" value="NZ_CBCSFL010000011.1"/>
</dbReference>
<protein>
    <submittedName>
        <fullName evidence="5">L-cystine-binding protein FliY</fullName>
    </submittedName>
</protein>